<dbReference type="FunFam" id="3.30.420.10:FF:000076">
    <property type="entry name" value="RBR-type E3 ubiquitin transferase"/>
    <property type="match status" value="1"/>
</dbReference>
<reference evidence="2" key="1">
    <citation type="submission" date="2022-08" db="EMBL/GenBank/DDBJ databases">
        <authorList>
            <person name="Gutierrez-Valencia J."/>
        </authorList>
    </citation>
    <scope>NUCLEOTIDE SEQUENCE</scope>
</reference>
<name>A0AAV0L4G2_9ROSI</name>
<dbReference type="Pfam" id="PF01693">
    <property type="entry name" value="Cauli_VI"/>
    <property type="match status" value="1"/>
</dbReference>
<protein>
    <recommendedName>
        <fullName evidence="1">RNase H type-1 domain-containing protein</fullName>
    </recommendedName>
</protein>
<dbReference type="PROSITE" id="PS50879">
    <property type="entry name" value="RNASE_H_1"/>
    <property type="match status" value="1"/>
</dbReference>
<dbReference type="InterPro" id="IPR002156">
    <property type="entry name" value="RNaseH_domain"/>
</dbReference>
<proteinExistence type="predicted"/>
<dbReference type="PANTHER" id="PTHR46387">
    <property type="entry name" value="POLYNUCLEOTIDYL TRANSFERASE, RIBONUCLEASE H-LIKE SUPERFAMILY PROTEIN"/>
    <property type="match status" value="1"/>
</dbReference>
<dbReference type="InterPro" id="IPR011320">
    <property type="entry name" value="RNase_H1_N"/>
</dbReference>
<dbReference type="Gene3D" id="3.30.420.10">
    <property type="entry name" value="Ribonuclease H-like superfamily/Ribonuclease H"/>
    <property type="match status" value="1"/>
</dbReference>
<dbReference type="InterPro" id="IPR012337">
    <property type="entry name" value="RNaseH-like_sf"/>
</dbReference>
<dbReference type="InterPro" id="IPR036397">
    <property type="entry name" value="RNaseH_sf"/>
</dbReference>
<evidence type="ECO:0000313" key="2">
    <source>
        <dbReference type="EMBL" id="CAI0428231.1"/>
    </source>
</evidence>
<dbReference type="Proteomes" id="UP001154282">
    <property type="component" value="Unassembled WGS sequence"/>
</dbReference>
<keyword evidence="3" id="KW-1185">Reference proteome</keyword>
<sequence length="378" mass="42109">MNCLSRLSAYSATIFGRSTSHFIVKGTWNQCSSPLWKHSFELSSVRTGNPKCVLPKFVTRCYSTEKPKSKAPRKRKSLEEKETDMEKDSFFVVRKGDLVGVYNTFNECQAQVGSSICDPPVSIYKGESIPDETKEYLATCGLQNAIYTIRAQDLKPDLFGTLVPWPFQQPGHSTEQIDDRDGKKRTLDMMIPQAVVSFGYFQIEAGGTALTVADPSKKAVQLDHQMATPLRSFGYDPEYCTLEFDGASRGNPGPAGAGAVLRTSDGTLICRLQEGLGTKTNNVAEYRAVLLGLRYALQRGYRKIRLQGDSKLVCSQIDGTWKVKHAGMAELCDQVKELKDRFVSFEINHVLREFNAEADVQANLAVNRREGAVQEVYE</sequence>
<dbReference type="SUPFAM" id="SSF53098">
    <property type="entry name" value="Ribonuclease H-like"/>
    <property type="match status" value="1"/>
</dbReference>
<evidence type="ECO:0000313" key="3">
    <source>
        <dbReference type="Proteomes" id="UP001154282"/>
    </source>
</evidence>
<dbReference type="PANTHER" id="PTHR46387:SF2">
    <property type="entry name" value="RIBONUCLEASE HI"/>
    <property type="match status" value="1"/>
</dbReference>
<feature type="domain" description="RNase H type-1" evidence="1">
    <location>
        <begin position="236"/>
        <end position="367"/>
    </location>
</feature>
<dbReference type="GO" id="GO:0003676">
    <property type="term" value="F:nucleic acid binding"/>
    <property type="evidence" value="ECO:0007669"/>
    <property type="project" value="InterPro"/>
</dbReference>
<gene>
    <name evidence="2" type="ORF">LITE_LOCUS21562</name>
</gene>
<dbReference type="GO" id="GO:0004523">
    <property type="term" value="F:RNA-DNA hybrid ribonuclease activity"/>
    <property type="evidence" value="ECO:0007669"/>
    <property type="project" value="InterPro"/>
</dbReference>
<evidence type="ECO:0000259" key="1">
    <source>
        <dbReference type="PROSITE" id="PS50879"/>
    </source>
</evidence>
<dbReference type="Pfam" id="PF13456">
    <property type="entry name" value="RVT_3"/>
    <property type="match status" value="1"/>
</dbReference>
<dbReference type="AlphaFoldDB" id="A0AAV0L4G2"/>
<accession>A0AAV0L4G2</accession>
<organism evidence="2 3">
    <name type="scientific">Linum tenue</name>
    <dbReference type="NCBI Taxonomy" id="586396"/>
    <lineage>
        <taxon>Eukaryota</taxon>
        <taxon>Viridiplantae</taxon>
        <taxon>Streptophyta</taxon>
        <taxon>Embryophyta</taxon>
        <taxon>Tracheophyta</taxon>
        <taxon>Spermatophyta</taxon>
        <taxon>Magnoliopsida</taxon>
        <taxon>eudicotyledons</taxon>
        <taxon>Gunneridae</taxon>
        <taxon>Pentapetalae</taxon>
        <taxon>rosids</taxon>
        <taxon>fabids</taxon>
        <taxon>Malpighiales</taxon>
        <taxon>Linaceae</taxon>
        <taxon>Linum</taxon>
    </lineage>
</organism>
<dbReference type="EMBL" id="CAMGYJ010000006">
    <property type="protein sequence ID" value="CAI0428231.1"/>
    <property type="molecule type" value="Genomic_DNA"/>
</dbReference>
<comment type="caution">
    <text evidence="2">The sequence shown here is derived from an EMBL/GenBank/DDBJ whole genome shotgun (WGS) entry which is preliminary data.</text>
</comment>
<dbReference type="CDD" id="cd09279">
    <property type="entry name" value="RNase_HI_like"/>
    <property type="match status" value="1"/>
</dbReference>